<reference evidence="1" key="1">
    <citation type="submission" date="2021-02" db="EMBL/GenBank/DDBJ databases">
        <authorList>
            <person name="Dougan E. K."/>
            <person name="Rhodes N."/>
            <person name="Thang M."/>
            <person name="Chan C."/>
        </authorList>
    </citation>
    <scope>NUCLEOTIDE SEQUENCE</scope>
</reference>
<organism evidence="1 2">
    <name type="scientific">Symbiodinium natans</name>
    <dbReference type="NCBI Taxonomy" id="878477"/>
    <lineage>
        <taxon>Eukaryota</taxon>
        <taxon>Sar</taxon>
        <taxon>Alveolata</taxon>
        <taxon>Dinophyceae</taxon>
        <taxon>Suessiales</taxon>
        <taxon>Symbiodiniaceae</taxon>
        <taxon>Symbiodinium</taxon>
    </lineage>
</organism>
<comment type="caution">
    <text evidence="1">The sequence shown here is derived from an EMBL/GenBank/DDBJ whole genome shotgun (WGS) entry which is preliminary data.</text>
</comment>
<gene>
    <name evidence="1" type="ORF">SNAT2548_LOCUS27620</name>
</gene>
<evidence type="ECO:0000313" key="2">
    <source>
        <dbReference type="Proteomes" id="UP000604046"/>
    </source>
</evidence>
<dbReference type="Proteomes" id="UP000604046">
    <property type="component" value="Unassembled WGS sequence"/>
</dbReference>
<name>A0A812SQJ6_9DINO</name>
<keyword evidence="2" id="KW-1185">Reference proteome</keyword>
<sequence>MHPTADLQPFEEEPYHLQNAAGSVKVWQNCQKTRTWHRPWTSIKMWSTTLVQLMYEVENAALRLVMCKITGEVISKITIPPDTRWKDARMQMAPGLRHLLSKSKLAFVSPRGELLTTSDDERSISDILGCSGLLMEEKLQISS</sequence>
<accession>A0A812SQJ6</accession>
<proteinExistence type="predicted"/>
<evidence type="ECO:0000313" key="1">
    <source>
        <dbReference type="EMBL" id="CAE7492884.1"/>
    </source>
</evidence>
<protein>
    <submittedName>
        <fullName evidence="1">Uncharacterized protein</fullName>
    </submittedName>
</protein>
<dbReference type="EMBL" id="CAJNDS010002479">
    <property type="protein sequence ID" value="CAE7492884.1"/>
    <property type="molecule type" value="Genomic_DNA"/>
</dbReference>
<dbReference type="AlphaFoldDB" id="A0A812SQJ6"/>